<feature type="domain" description="Integrase catalytic" evidence="2">
    <location>
        <begin position="73"/>
        <end position="146"/>
    </location>
</feature>
<dbReference type="InterPro" id="IPR001584">
    <property type="entry name" value="Integrase_cat-core"/>
</dbReference>
<dbReference type="Gene3D" id="3.30.420.10">
    <property type="entry name" value="Ribonuclease H-like superfamily/Ribonuclease H"/>
    <property type="match status" value="1"/>
</dbReference>
<dbReference type="PANTHER" id="PTHR37984">
    <property type="entry name" value="PROTEIN CBG26694"/>
    <property type="match status" value="1"/>
</dbReference>
<reference evidence="4" key="2">
    <citation type="submission" date="2025-08" db="UniProtKB">
        <authorList>
            <consortium name="RefSeq"/>
        </authorList>
    </citation>
    <scope>IDENTIFICATION</scope>
    <source>
        <tissue evidence="4">Leaf</tissue>
    </source>
</reference>
<dbReference type="InterPro" id="IPR050951">
    <property type="entry name" value="Retrovirus_Pol_polyprotein"/>
</dbReference>
<organism evidence="3 4">
    <name type="scientific">Nicotiana sylvestris</name>
    <name type="common">Wood tobacco</name>
    <name type="synonym">South American tobacco</name>
    <dbReference type="NCBI Taxonomy" id="4096"/>
    <lineage>
        <taxon>Eukaryota</taxon>
        <taxon>Viridiplantae</taxon>
        <taxon>Streptophyta</taxon>
        <taxon>Embryophyta</taxon>
        <taxon>Tracheophyta</taxon>
        <taxon>Spermatophyta</taxon>
        <taxon>Magnoliopsida</taxon>
        <taxon>eudicotyledons</taxon>
        <taxon>Gunneridae</taxon>
        <taxon>Pentapetalae</taxon>
        <taxon>asterids</taxon>
        <taxon>lamiids</taxon>
        <taxon>Solanales</taxon>
        <taxon>Solanaceae</taxon>
        <taxon>Nicotianoideae</taxon>
        <taxon>Nicotianeae</taxon>
        <taxon>Nicotiana</taxon>
    </lineage>
</organism>
<reference evidence="3" key="1">
    <citation type="journal article" date="2013" name="Genome Biol.">
        <title>Reference genomes and transcriptomes of Nicotiana sylvestris and Nicotiana tomentosiformis.</title>
        <authorList>
            <person name="Sierro N."/>
            <person name="Battey J.N."/>
            <person name="Ouadi S."/>
            <person name="Bovet L."/>
            <person name="Goepfert S."/>
            <person name="Bakaher N."/>
            <person name="Peitsch M.C."/>
            <person name="Ivanov N.V."/>
        </authorList>
    </citation>
    <scope>NUCLEOTIDE SEQUENCE [LARGE SCALE GENOMIC DNA]</scope>
</reference>
<dbReference type="Proteomes" id="UP000189701">
    <property type="component" value="Unplaced"/>
</dbReference>
<dbReference type="GO" id="GO:0015074">
    <property type="term" value="P:DNA integration"/>
    <property type="evidence" value="ECO:0007669"/>
    <property type="project" value="InterPro"/>
</dbReference>
<evidence type="ECO:0000313" key="3">
    <source>
        <dbReference type="Proteomes" id="UP000189701"/>
    </source>
</evidence>
<feature type="chain" id="PRO_5010518773" evidence="1">
    <location>
        <begin position="22"/>
        <end position="146"/>
    </location>
</feature>
<evidence type="ECO:0000259" key="2">
    <source>
        <dbReference type="PROSITE" id="PS50994"/>
    </source>
</evidence>
<dbReference type="PANTHER" id="PTHR37984:SF5">
    <property type="entry name" value="PROTEIN NYNRIN-LIKE"/>
    <property type="match status" value="1"/>
</dbReference>
<name>A0A1U7UQ82_NICSY</name>
<dbReference type="eggNOG" id="KOG0017">
    <property type="taxonomic scope" value="Eukaryota"/>
</dbReference>
<dbReference type="AlphaFoldDB" id="A0A1U7UQ82"/>
<evidence type="ECO:0000256" key="1">
    <source>
        <dbReference type="SAM" id="SignalP"/>
    </source>
</evidence>
<dbReference type="InterPro" id="IPR036397">
    <property type="entry name" value="RNaseH_sf"/>
</dbReference>
<gene>
    <name evidence="4" type="primary">LOC104210984</name>
</gene>
<dbReference type="OrthoDB" id="1936587at2759"/>
<dbReference type="SUPFAM" id="SSF53098">
    <property type="entry name" value="Ribonuclease H-like"/>
    <property type="match status" value="1"/>
</dbReference>
<protein>
    <submittedName>
        <fullName evidence="4">Uncharacterized protein LOC104210984</fullName>
    </submittedName>
</protein>
<proteinExistence type="predicted"/>
<keyword evidence="1" id="KW-0732">Signal</keyword>
<dbReference type="RefSeq" id="XP_009758272.1">
    <property type="nucleotide sequence ID" value="XM_009759970.1"/>
</dbReference>
<dbReference type="GO" id="GO:0003676">
    <property type="term" value="F:nucleic acid binding"/>
    <property type="evidence" value="ECO:0007669"/>
    <property type="project" value="InterPro"/>
</dbReference>
<accession>A0A1U7UQ82</accession>
<evidence type="ECO:0000313" key="4">
    <source>
        <dbReference type="RefSeq" id="XP_009758272.1"/>
    </source>
</evidence>
<dbReference type="PROSITE" id="PS50994">
    <property type="entry name" value="INTEGRASE"/>
    <property type="match status" value="1"/>
</dbReference>
<keyword evidence="3" id="KW-1185">Reference proteome</keyword>
<sequence>MKGICGILLGADSLVLKLVRAGYYWPWMEQDAKAFVQKYKVSKPHVVNTPTGRTIAFNIVALAIHEMGDGHSLSAAAISRFRVPNEIACNNGLQFTGVKIKKFFEDVKIKRITSLPYHPSANGQEESTNKVIIQNLKKRLEASKGK</sequence>
<feature type="signal peptide" evidence="1">
    <location>
        <begin position="1"/>
        <end position="21"/>
    </location>
</feature>
<dbReference type="InterPro" id="IPR012337">
    <property type="entry name" value="RNaseH-like_sf"/>
</dbReference>